<evidence type="ECO:0000313" key="4">
    <source>
        <dbReference type="EMBL" id="AAM50545.1"/>
    </source>
</evidence>
<reference evidence="6" key="4">
    <citation type="journal article" date="2002" name="Genome Biol.">
        <title>The transposable elements of the Drosophila melanogaster euchromatin: a genomics perspective.</title>
        <authorList>
            <person name="Kaminker J.S."/>
            <person name="Bergman C.M."/>
            <person name="Kronmiller B."/>
            <person name="Carlson J."/>
            <person name="Svirskas R."/>
            <person name="Patel S."/>
            <person name="Frise E."/>
            <person name="Wheeler D.A."/>
            <person name="Lewis S.E."/>
            <person name="Rubin G.M."/>
            <person name="Ashburner M."/>
            <person name="Celniker S.E."/>
        </authorList>
    </citation>
    <scope>NUCLEOTIDE SEQUENCE [LARGE SCALE GENOMIC DNA]</scope>
    <source>
        <strain evidence="6">Berkeley</strain>
    </source>
</reference>
<dbReference type="RefSeq" id="NP_572158.1">
    <property type="nucleotide sequence ID" value="NM_131930.2"/>
</dbReference>
<reference evidence="3 6" key="5">
    <citation type="journal article" date="2002" name="Genome Biol.">
        <title>Heterochromatic sequences in a Drosophila whole-genome shotgun assembly.</title>
        <authorList>
            <person name="Hoskins R.A."/>
            <person name="Smith C.D."/>
            <person name="Carlson J.W."/>
            <person name="Carvalho A.B."/>
            <person name="Halpern A."/>
            <person name="Kaminker J.S."/>
            <person name="Kennedy C."/>
            <person name="Mungall C.J."/>
            <person name="Sullivan B.A."/>
            <person name="Sutton G.G."/>
            <person name="Yasuhara J.C."/>
            <person name="Wakimoto B.T."/>
            <person name="Myers E.W."/>
            <person name="Celniker S.E."/>
            <person name="Rubin G.M."/>
            <person name="Karpen G.H."/>
        </authorList>
    </citation>
    <scope>NUCLEOTIDE SEQUENCE [LARGE SCALE GENOMIC DNA]</scope>
    <source>
        <strain evidence="6">Berkeley</strain>
    </source>
</reference>
<feature type="compositionally biased region" description="Basic and acidic residues" evidence="1">
    <location>
        <begin position="211"/>
        <end position="226"/>
    </location>
</feature>
<dbReference type="Bgee" id="FBgn0029702">
    <property type="expression patterns" value="Expressed in mid-late elongation-stage spermatid (Drosophila) in testis and 18 other cell types or tissues"/>
</dbReference>
<dbReference type="eggNOG" id="ENOG502RWJW">
    <property type="taxonomic scope" value="Eukaryota"/>
</dbReference>
<dbReference type="EMBL" id="AY118685">
    <property type="protein sequence ID" value="AAM50545.1"/>
    <property type="molecule type" value="mRNA"/>
</dbReference>
<feature type="compositionally biased region" description="Low complexity" evidence="1">
    <location>
        <begin position="120"/>
        <end position="143"/>
    </location>
</feature>
<evidence type="ECO:0000313" key="6">
    <source>
        <dbReference type="Proteomes" id="UP000000803"/>
    </source>
</evidence>
<reference evidence="3 6" key="7">
    <citation type="journal article" date="2005" name="PLoS Comput. Biol.">
        <title>Combined evidence annotation of transposable elements in genome sequences.</title>
        <authorList>
            <person name="Quesneville H."/>
            <person name="Bergman C.M."/>
            <person name="Andrieu O."/>
            <person name="Autard D."/>
            <person name="Nouaud D."/>
            <person name="Ashburner M."/>
            <person name="Anxolabehere D."/>
        </authorList>
    </citation>
    <scope>NUCLEOTIDE SEQUENCE [LARGE SCALE GENOMIC DNA]</scope>
    <source>
        <strain evidence="6">Berkeley</strain>
    </source>
</reference>
<evidence type="ECO:0000313" key="3">
    <source>
        <dbReference type="EMBL" id="AAF45933.1"/>
    </source>
</evidence>
<feature type="compositionally biased region" description="Basic and acidic residues" evidence="1">
    <location>
        <begin position="236"/>
        <end position="247"/>
    </location>
</feature>
<dbReference type="IntAct" id="Q9W4L8">
    <property type="interactions" value="4"/>
</dbReference>
<reference evidence="6" key="3">
    <citation type="journal article" date="2002" name="Genome Biol.">
        <title>Annotation of the Drosophila melanogaster euchromatic genome: a systematic review.</title>
        <authorList>
            <person name="Misra S."/>
            <person name="Crosby M.A."/>
            <person name="Mungall C.J."/>
            <person name="Matthews B.B."/>
            <person name="Campbell K.S."/>
            <person name="Hradecky P."/>
            <person name="Huang Y."/>
            <person name="Kaminker J.S."/>
            <person name="Millburn G.H."/>
            <person name="Prochnik S.E."/>
            <person name="Smith C.D."/>
            <person name="Tupy J.L."/>
            <person name="Whitfied E.J."/>
            <person name="Bayraktaroglu L."/>
            <person name="Berman B.P."/>
            <person name="Bettencourt B.R."/>
            <person name="Celniker S.E."/>
            <person name="de Grey A.D."/>
            <person name="Drysdale R.A."/>
            <person name="Harris N.L."/>
            <person name="Richter J."/>
            <person name="Russo S."/>
            <person name="Schroeder A.J."/>
            <person name="Shu S.Q."/>
            <person name="Stapleton M."/>
            <person name="Yamada C."/>
            <person name="Ashburner M."/>
            <person name="Gelbart W.M."/>
            <person name="Rubin G.M."/>
            <person name="Lewis S.E."/>
        </authorList>
    </citation>
    <scope>GENOME REANNOTATION</scope>
    <source>
        <strain evidence="6">Berkeley</strain>
    </source>
</reference>
<dbReference type="Proteomes" id="UP000000803">
    <property type="component" value="Chromosome X"/>
</dbReference>
<name>Q9W4L8_DROME</name>
<dbReference type="OrthoDB" id="7871226at2759"/>
<feature type="compositionally biased region" description="Polar residues" evidence="1">
    <location>
        <begin position="175"/>
        <end position="210"/>
    </location>
</feature>
<dbReference type="SMR" id="Q9W4L8"/>
<accession>Q9W4L8</accession>
<reference evidence="3" key="14">
    <citation type="submission" date="2023-12" db="EMBL/GenBank/DDBJ databases">
        <authorList>
            <consortium name="FlyBase"/>
        </authorList>
    </citation>
    <scope>NUCLEOTIDE SEQUENCE</scope>
</reference>
<reference evidence="3 6" key="1">
    <citation type="journal article" date="2000" name="Science">
        <title>The genome sequence of Drosophila melanogaster.</title>
        <authorList>
            <person name="Adams M.D."/>
            <person name="Celniker S.E."/>
            <person name="Holt R.A."/>
            <person name="Evans C.A."/>
            <person name="Gocayne J.D."/>
            <person name="Amanatides P.G."/>
            <person name="Scherer S.E."/>
            <person name="Li P.W."/>
            <person name="Hoskins R.A."/>
            <person name="Galle R.F."/>
            <person name="George R.A."/>
            <person name="Lewis S.E."/>
            <person name="Richards S."/>
            <person name="Ashburner M."/>
            <person name="Henderson S.N."/>
            <person name="Sutton G.G."/>
            <person name="Wortman J.R."/>
            <person name="Yandell M.D."/>
            <person name="Zhang Q."/>
            <person name="Chen L.X."/>
            <person name="Brandon R.C."/>
            <person name="Rogers Y.H."/>
            <person name="Blazej R.G."/>
            <person name="Champe M."/>
            <person name="Pfeiffer B.D."/>
            <person name="Wan K.H."/>
            <person name="Doyle C."/>
            <person name="Baxter E.G."/>
            <person name="Helt G."/>
            <person name="Nelson C.R."/>
            <person name="Gabor G.L."/>
            <person name="Abril J.F."/>
            <person name="Agbayani A."/>
            <person name="An H.J."/>
            <person name="Andrews-Pfannkoch C."/>
            <person name="Baldwin D."/>
            <person name="Ballew R.M."/>
            <person name="Basu A."/>
            <person name="Baxendale J."/>
            <person name="Bayraktaroglu L."/>
            <person name="Beasley E.M."/>
            <person name="Beeson K.Y."/>
            <person name="Benos P.V."/>
            <person name="Berman B.P."/>
            <person name="Bhandari D."/>
            <person name="Bolshakov S."/>
            <person name="Borkova D."/>
            <person name="Botchan M.R."/>
            <person name="Bouck J."/>
            <person name="Brokstein P."/>
            <person name="Brottier P."/>
            <person name="Burtis K.C."/>
            <person name="Busam D.A."/>
            <person name="Butler H."/>
            <person name="Cadieu E."/>
            <person name="Center A."/>
            <person name="Chandra I."/>
            <person name="Cherry J.M."/>
            <person name="Cawley S."/>
            <person name="Dahlke C."/>
            <person name="Davenport L.B."/>
            <person name="Davies P."/>
            <person name="de Pablos B."/>
            <person name="Delcher A."/>
            <person name="Deng Z."/>
            <person name="Mays A.D."/>
            <person name="Dew I."/>
            <person name="Dietz S.M."/>
            <person name="Dodson K."/>
            <person name="Doup L.E."/>
            <person name="Downes M."/>
            <person name="Dugan-Rocha S."/>
            <person name="Dunkov B.C."/>
            <person name="Dunn P."/>
            <person name="Durbin K.J."/>
            <person name="Evangelista C.C."/>
            <person name="Ferraz C."/>
            <person name="Ferriera S."/>
            <person name="Fleischmann W."/>
            <person name="Fosler C."/>
            <person name="Gabrielian A.E."/>
            <person name="Garg N.S."/>
            <person name="Gelbart W.M."/>
            <person name="Glasser K."/>
            <person name="Glodek A."/>
            <person name="Gong F."/>
            <person name="Gorrell J.H."/>
            <person name="Gu Z."/>
            <person name="Guan P."/>
            <person name="Harris M."/>
            <person name="Harris N.L."/>
            <person name="Harvey D."/>
            <person name="Heiman T.J."/>
            <person name="Hernandez J.R."/>
            <person name="Houck J."/>
            <person name="Hostin D."/>
            <person name="Houston K.A."/>
            <person name="Howland T.J."/>
            <person name="Wei M.H."/>
            <person name="Ibegwam C."/>
            <person name="Jalali M."/>
            <person name="Kalush F."/>
            <person name="Karpen G.H."/>
            <person name="Ke Z."/>
            <person name="Kennison J.A."/>
            <person name="Ketchum K.A."/>
            <person name="Kimmel B.E."/>
            <person name="Kodira C.D."/>
            <person name="Kraft C."/>
            <person name="Kravitz S."/>
            <person name="Kulp D."/>
            <person name="Lai Z."/>
            <person name="Lasko P."/>
            <person name="Lei Y."/>
            <person name="Levitsky A.A."/>
            <person name="Li J."/>
            <person name="Li Z."/>
            <person name="Liang Y."/>
            <person name="Lin X."/>
            <person name="Liu X."/>
            <person name="Mattei B."/>
            <person name="McIntosh T.C."/>
            <person name="McLeod M.P."/>
            <person name="McPherson D."/>
            <person name="Merkulov G."/>
            <person name="Milshina N.V."/>
            <person name="Mobarry C."/>
            <person name="Morris J."/>
            <person name="Moshrefi A."/>
            <person name="Mount S.M."/>
            <person name="Moy M."/>
            <person name="Murphy B."/>
            <person name="Murphy L."/>
            <person name="Muzny D.M."/>
            <person name="Nelson D.L."/>
            <person name="Nelson D.R."/>
            <person name="Nelson K.A."/>
            <person name="Nixon K."/>
            <person name="Nusskern D.R."/>
            <person name="Pacleb J.M."/>
            <person name="Palazzolo M."/>
            <person name="Pittman G.S."/>
            <person name="Pan S."/>
            <person name="Pollard J."/>
            <person name="Puri V."/>
            <person name="Reese M.G."/>
            <person name="Reinert K."/>
            <person name="Remington K."/>
            <person name="Saunders R.D."/>
            <person name="Scheeler F."/>
            <person name="Shen H."/>
            <person name="Shue B.C."/>
            <person name="Siden-Kiamos I."/>
            <person name="Simpson M."/>
            <person name="Skupski M.P."/>
            <person name="Smith T."/>
            <person name="Spier E."/>
            <person name="Spradling A.C."/>
            <person name="Stapleton M."/>
            <person name="Strong R."/>
            <person name="Sun E."/>
            <person name="Svirskas R."/>
            <person name="Tector C."/>
            <person name="Turner R."/>
            <person name="Venter E."/>
            <person name="Wang A.H."/>
            <person name="Wang X."/>
            <person name="Wang Z.Y."/>
            <person name="Wassarman D.A."/>
            <person name="Weinstock G.M."/>
            <person name="Weissenbach J."/>
            <person name="Williams S.M."/>
            <person name="WoodageT"/>
            <person name="Worley K.C."/>
            <person name="Wu D."/>
            <person name="Yang S."/>
            <person name="Yao Q.A."/>
            <person name="Ye J."/>
            <person name="Yeh R.F."/>
            <person name="Zaveri J.S."/>
            <person name="Zhan M."/>
            <person name="Zhang G."/>
            <person name="Zhao Q."/>
            <person name="Zheng L."/>
            <person name="Zheng X.H."/>
            <person name="Zhong F.N."/>
            <person name="Zhong W."/>
            <person name="Zhou X."/>
            <person name="Zhu S."/>
            <person name="Zhu X."/>
            <person name="Smith H.O."/>
            <person name="Gibbs R.A."/>
            <person name="Myers E.W."/>
            <person name="Rubin G.M."/>
            <person name="Venter J.C."/>
        </authorList>
    </citation>
    <scope>NUCLEOTIDE SEQUENCE [LARGE SCALE GENOMIC DNA]</scope>
    <source>
        <strain evidence="6">Berkeley</strain>
    </source>
</reference>
<reference evidence="3" key="15">
    <citation type="submission" date="2024-06" db="EMBL/GenBank/DDBJ databases">
        <title>Drosophila melanogaster release 4 sequence.</title>
        <authorList>
            <consortium name="Berkeley Drosophila Genome Project"/>
            <person name="Celniker S."/>
            <person name="Carlson J."/>
            <person name="Wan K."/>
            <person name="Pfeiffer B."/>
            <person name="Frise E."/>
            <person name="George R."/>
            <person name="Hoskins R."/>
            <person name="Stapleton M."/>
            <person name="Pacleb J."/>
            <person name="Park S."/>
            <person name="Svirskas R."/>
            <person name="Smith E."/>
            <person name="Yu C."/>
            <person name="Rubin G."/>
        </authorList>
    </citation>
    <scope>NUCLEOTIDE SEQUENCE</scope>
</reference>
<protein>
    <submittedName>
        <fullName evidence="4">AT12403p</fullName>
    </submittedName>
</protein>
<dbReference type="VEuPathDB" id="VectorBase:FBgn0029702"/>
<evidence type="ECO:0000313" key="5">
    <source>
        <dbReference type="FlyBase" id="FBgn0029702"/>
    </source>
</evidence>
<dbReference type="KEGG" id="dme:Dmel_CG15572"/>
<sequence length="485" mass="54062">MEDLHLKLGDLPQEVLAARHSMIMGQKLAGSLGETQHHLQHQHHLNHQLNQLNQLSHLNQFHQLNQLNQLSQLHQHIQHKISSGMNLNLDLDHKMETEMELGLGLDVDVNLGVNLDMNPEGSITNSTSRTSSASRTSSTNTCSDQGQGHGSGIGLGDPKRDQSQVHYAHDPAQDNGDSPNVKSCTGMCSHQTESNMNKGDSLTHTKSSSPKTDKGEKDKEELKAKEEEEEEFKEDTEDKKDNEDVFQKQEPSSSMLIKAANSKLNVNATVYTMPAKVEPLHDGSFVPQPSSSATSQGTGDYRLNAQAAVFKPSLMCICSLASPVVLQRLRPIVVRPPLPGVSQHLMSDISQPLLPNSPLMSHEFLAHGFHPMQRSGHKPSGRWRKQPLPDLFSAVMSLVTELKRSVSYPEIISCLSKRLHRAEVELKRHVPHTLHAAVNNGYLKKEGNRYSLLPEVEQAEIMRRNIADALRAKELEKEPLSWRRR</sequence>
<dbReference type="InterPro" id="IPR031957">
    <property type="entry name" value="DUF4777"/>
</dbReference>
<keyword evidence="6" id="KW-1185">Reference proteome</keyword>
<dbReference type="Pfam" id="PF16007">
    <property type="entry name" value="DUF4777"/>
    <property type="match status" value="1"/>
</dbReference>
<gene>
    <name evidence="3" type="primary">Dmel\CG15572</name>
    <name evidence="3 5" type="ORF">CG15572</name>
    <name evidence="3" type="ORF">Dmel_CG15572</name>
</gene>
<reference evidence="6" key="2">
    <citation type="journal article" date="2002" name="Genome Biol.">
        <title>Finishing a whole-genome shotgun: release 3 of the Drosophila melanogaster euchromatic genome sequence.</title>
        <authorList>
            <person name="Celniker S.E."/>
            <person name="Wheeler D.A."/>
            <person name="Kronmiller B."/>
            <person name="Carlson J.W."/>
            <person name="Halpern A."/>
            <person name="Patel S."/>
            <person name="Adams M."/>
            <person name="Champe M."/>
            <person name="Dugan S.P."/>
            <person name="Frise E."/>
            <person name="Hodgson A."/>
            <person name="George R.A."/>
            <person name="Hoskins R.A."/>
            <person name="Laverty T."/>
            <person name="Muzny D.M."/>
            <person name="Nelson C.R."/>
            <person name="Pacleb J.M."/>
            <person name="Park S."/>
            <person name="Pfeiffer B.D."/>
            <person name="Richards S."/>
            <person name="Sodergren E.J."/>
            <person name="Svirskas R."/>
            <person name="Tabor P.E."/>
            <person name="Wan K."/>
            <person name="Stapleton M."/>
            <person name="Sutton G.G."/>
            <person name="Venter C."/>
            <person name="Weinstock G."/>
            <person name="Scherer S.E."/>
            <person name="Myers E.W."/>
            <person name="Gibbs R.A."/>
            <person name="Rubin G.M."/>
        </authorList>
    </citation>
    <scope>NUCLEOTIDE SEQUENCE [LARGE SCALE GENOMIC DNA]</scope>
    <source>
        <strain evidence="6">Berkeley</strain>
    </source>
</reference>
<feature type="region of interest" description="Disordered" evidence="1">
    <location>
        <begin position="120"/>
        <end position="254"/>
    </location>
</feature>
<feature type="domain" description="DUF4777" evidence="2">
    <location>
        <begin position="389"/>
        <end position="452"/>
    </location>
</feature>
<dbReference type="UCSC" id="CG15572-RA">
    <property type="organism name" value="d. melanogaster"/>
</dbReference>
<evidence type="ECO:0000259" key="2">
    <source>
        <dbReference type="Pfam" id="PF16007"/>
    </source>
</evidence>
<dbReference type="PaxDb" id="7227-FBpp0070615"/>
<organism evidence="3 6">
    <name type="scientific">Drosophila melanogaster</name>
    <name type="common">Fruit fly</name>
    <dbReference type="NCBI Taxonomy" id="7227"/>
    <lineage>
        <taxon>Eukaryota</taxon>
        <taxon>Metazoa</taxon>
        <taxon>Ecdysozoa</taxon>
        <taxon>Arthropoda</taxon>
        <taxon>Hexapoda</taxon>
        <taxon>Insecta</taxon>
        <taxon>Pterygota</taxon>
        <taxon>Neoptera</taxon>
        <taxon>Endopterygota</taxon>
        <taxon>Diptera</taxon>
        <taxon>Brachycera</taxon>
        <taxon>Muscomorpha</taxon>
        <taxon>Ephydroidea</taxon>
        <taxon>Drosophilidae</taxon>
        <taxon>Drosophila</taxon>
        <taxon>Sophophora</taxon>
    </lineage>
</organism>
<dbReference type="EMBL" id="AE014298">
    <property type="protein sequence ID" value="AAF45933.1"/>
    <property type="molecule type" value="Genomic_DNA"/>
</dbReference>
<reference evidence="4" key="6">
    <citation type="submission" date="2002-06" db="EMBL/GenBank/DDBJ databases">
        <authorList>
            <person name="Stapleton M."/>
            <person name="Brokstein P."/>
            <person name="Hong L."/>
            <person name="Agbayani A."/>
            <person name="Carlson J."/>
            <person name="Champe M."/>
            <person name="Chavez C."/>
            <person name="Dorsett V."/>
            <person name="Dresnek D."/>
            <person name="Farfan D."/>
            <person name="Frise E."/>
            <person name="George R."/>
            <person name="Gonzalez M."/>
            <person name="Guarin H."/>
            <person name="Kronmiller B."/>
            <person name="Li P."/>
            <person name="Liao G."/>
            <person name="Miranda A."/>
            <person name="Mungall C.J."/>
            <person name="Nunoo J."/>
            <person name="Pacleb J."/>
            <person name="Paragas V."/>
            <person name="Park S."/>
            <person name="Patel S."/>
            <person name="Phouanenavong S."/>
            <person name="Wan K."/>
            <person name="Yu C."/>
            <person name="Lewis S.E."/>
            <person name="Rubin G.M."/>
            <person name="Celniker S."/>
        </authorList>
    </citation>
    <scope>NUCLEOTIDE SEQUENCE</scope>
</reference>
<reference evidence="3 6" key="9">
    <citation type="journal article" date="2007" name="Science">
        <title>The Release 5.1 annotation of Drosophila melanogaster heterochromatin.</title>
        <authorList>
            <person name="Smith C.D."/>
            <person name="Shu S."/>
            <person name="Mungall C.J."/>
            <person name="Karpen G.H."/>
        </authorList>
    </citation>
    <scope>NUCLEOTIDE SEQUENCE [LARGE SCALE GENOMIC DNA]</scope>
    <source>
        <strain evidence="6">Berkeley</strain>
    </source>
</reference>
<dbReference type="OMA" id="VHYAHDP"/>
<proteinExistence type="evidence at transcript level"/>
<dbReference type="BioGRID-ORCS" id="31371">
    <property type="hits" value="0 hits in 1 CRISPR screen"/>
</dbReference>
<evidence type="ECO:0000256" key="1">
    <source>
        <dbReference type="SAM" id="MobiDB-lite"/>
    </source>
</evidence>
<dbReference type="AGR" id="FB:FBgn0029702"/>
<reference evidence="3" key="13">
    <citation type="journal article" date="2015" name="Genome Res.">
        <title>The Release 6 reference sequence of the Drosophila melanogaster genome.</title>
        <authorList>
            <person name="Hoskins R.A."/>
            <person name="Carlson J.W."/>
            <person name="Wan K.H."/>
            <person name="Park S."/>
            <person name="Mendez I."/>
            <person name="Galle S.E."/>
            <person name="Booth B.W."/>
            <person name="Pfeiffer B.D."/>
            <person name="George R.A."/>
            <person name="Svirskas R."/>
            <person name="Krzywinski M."/>
            <person name="Schein J."/>
            <person name="Accardo M.C."/>
            <person name="Damia E."/>
            <person name="Messina G."/>
            <person name="Mendez-Lago M."/>
            <person name="de Pablos B."/>
            <person name="Demakova O.V."/>
            <person name="Andreyeva E.N."/>
            <person name="Boldyreva L.V."/>
            <person name="Marra M."/>
            <person name="Carvalho A.B."/>
            <person name="Dimitri P."/>
            <person name="Villasante A."/>
            <person name="Zhimulev I.F."/>
            <person name="Rubin G.M."/>
            <person name="Karpen G.H."/>
            <person name="Celniker S.E."/>
        </authorList>
    </citation>
    <scope>NUCLEOTIDE SEQUENCE</scope>
</reference>
<dbReference type="HOGENOM" id="CLU_565352_0_0_1"/>
<dbReference type="FlyBase" id="FBgn0029702">
    <property type="gene designation" value="CG15572"/>
</dbReference>
<reference evidence="3 6" key="10">
    <citation type="journal article" date="2007" name="Science">
        <title>Sequence finishing and mapping of Drosophila melanogaster heterochromatin.</title>
        <authorList>
            <person name="Hoskins R.A."/>
            <person name="Carlson J.W."/>
            <person name="Kennedy C."/>
            <person name="Acevedo D."/>
            <person name="Evans-Holm M."/>
            <person name="Frise E."/>
            <person name="Wan K.H."/>
            <person name="Park S."/>
            <person name="Mendez-Lago M."/>
            <person name="Rossi F."/>
            <person name="Villasante A."/>
            <person name="Dimitri P."/>
            <person name="Karpen G.H."/>
            <person name="Celniker S.E."/>
        </authorList>
    </citation>
    <scope>NUCLEOTIDE SEQUENCE [LARGE SCALE GENOMIC DNA]</scope>
    <source>
        <strain evidence="6">Berkeley</strain>
    </source>
</reference>
<dbReference type="AlphaFoldDB" id="Q9W4L8"/>
<dbReference type="GeneID" id="31371"/>
<dbReference type="STRING" id="7227.FBpp0070615"/>
<reference evidence="3" key="8">
    <citation type="submission" date="2006-08" db="EMBL/GenBank/DDBJ databases">
        <authorList>
            <person name="Celniker S."/>
            <person name="Carlson J."/>
            <person name="Wan K."/>
            <person name="Frise E."/>
            <person name="Hoskins R."/>
            <person name="Park S."/>
            <person name="Svirskas R."/>
            <person name="Rubin G."/>
        </authorList>
    </citation>
    <scope>NUCLEOTIDE SEQUENCE</scope>
</reference>
<reference evidence="3" key="12">
    <citation type="journal article" date="2015" name="G3 (Bethesda)">
        <title>Gene Model Annotations for Drosophila melanogaster: The Rule-Benders.</title>
        <authorList>
            <consortium name="FlyBase Consortium"/>
            <person name="Crosby M.A."/>
            <person name="Gramates L.S."/>
            <person name="Dos Santos G."/>
            <person name="Matthews B.B."/>
            <person name="St Pierre S.E."/>
            <person name="Zhou P."/>
            <person name="Schroeder A.J."/>
            <person name="Falls K."/>
            <person name="Emmert D.B."/>
            <person name="Russo S.M."/>
            <person name="Gelbart W.M."/>
            <person name="null"/>
        </authorList>
    </citation>
    <scope>NUCLEOTIDE SEQUENCE</scope>
</reference>
<dbReference type="DNASU" id="31371"/>
<reference evidence="3" key="11">
    <citation type="journal article" date="2015" name="G3 (Bethesda)">
        <title>Gene Model Annotations for Drosophila melanogaster: Impact of High-Throughput Data.</title>
        <authorList>
            <consortium name="FlyBase Consortium"/>
            <person name="Matthews B.B."/>
            <person name="Dos Santos G."/>
            <person name="Crosby M.A."/>
            <person name="Emmert D.B."/>
            <person name="St Pierre S.E."/>
            <person name="Gramates L.S."/>
            <person name="Zhou P."/>
            <person name="Schroeder A.J."/>
            <person name="Falls K."/>
            <person name="Strelets V."/>
            <person name="Russo S.M."/>
            <person name="Gelbart W.M."/>
            <person name="null"/>
        </authorList>
    </citation>
    <scope>NUCLEOTIDE SEQUENCE</scope>
</reference>
<feature type="compositionally biased region" description="Basic and acidic residues" evidence="1">
    <location>
        <begin position="157"/>
        <end position="172"/>
    </location>
</feature>